<comment type="cofactor">
    <cofactor evidence="8">
        <name>Mn(2+)</name>
        <dbReference type="ChEBI" id="CHEBI:29035"/>
    </cofactor>
    <cofactor evidence="8">
        <name>Fe(2+)</name>
        <dbReference type="ChEBI" id="CHEBI:29033"/>
    </cofactor>
    <text evidence="8">Binds 1 Mn(2+) or Fe(2+) ion per subunit.</text>
</comment>
<dbReference type="PANTHER" id="PTHR33202">
    <property type="entry name" value="ZINC UPTAKE REGULATION PROTEIN"/>
    <property type="match status" value="1"/>
</dbReference>
<dbReference type="InterPro" id="IPR036390">
    <property type="entry name" value="WH_DNA-bd_sf"/>
</dbReference>
<dbReference type="EMBL" id="QRUP01000024">
    <property type="protein sequence ID" value="RGR69223.1"/>
    <property type="molecule type" value="Genomic_DNA"/>
</dbReference>
<evidence type="ECO:0000256" key="1">
    <source>
        <dbReference type="ARBA" id="ARBA00007957"/>
    </source>
</evidence>
<keyword evidence="8" id="KW-0408">Iron</keyword>
<dbReference type="InterPro" id="IPR002481">
    <property type="entry name" value="FUR"/>
</dbReference>
<keyword evidence="4" id="KW-0805">Transcription regulation</keyword>
<dbReference type="CDD" id="cd07153">
    <property type="entry name" value="Fur_like"/>
    <property type="match status" value="1"/>
</dbReference>
<keyword evidence="6" id="KW-0804">Transcription</keyword>
<evidence type="ECO:0000313" key="9">
    <source>
        <dbReference type="EMBL" id="RGR69223.1"/>
    </source>
</evidence>
<dbReference type="GO" id="GO:0003700">
    <property type="term" value="F:DNA-binding transcription factor activity"/>
    <property type="evidence" value="ECO:0007669"/>
    <property type="project" value="InterPro"/>
</dbReference>
<keyword evidence="5" id="KW-0238">DNA-binding</keyword>
<dbReference type="Gene3D" id="1.10.10.10">
    <property type="entry name" value="Winged helix-like DNA-binding domain superfamily/Winged helix DNA-binding domain"/>
    <property type="match status" value="1"/>
</dbReference>
<gene>
    <name evidence="9" type="ORF">DWY25_15150</name>
</gene>
<sequence length="141" mass="16718">MMIRRNSRQRQLILDVMRGEGIHMNADQVYQKVKQADPSIGIATVYRNLNLLTEMGEIQKFQDRSAGFMYDGNPKKHHHFYCRYCKRYFDVSFSVEEQMIRQVEDQMGVSVEDLNISLEGCCNQCKDKQEKEKERGKEQWN</sequence>
<evidence type="ECO:0000256" key="3">
    <source>
        <dbReference type="ARBA" id="ARBA00022833"/>
    </source>
</evidence>
<feature type="binding site" evidence="7">
    <location>
        <position position="82"/>
    </location>
    <ligand>
        <name>Zn(2+)</name>
        <dbReference type="ChEBI" id="CHEBI:29105"/>
    </ligand>
</feature>
<dbReference type="SUPFAM" id="SSF46785">
    <property type="entry name" value="Winged helix' DNA-binding domain"/>
    <property type="match status" value="1"/>
</dbReference>
<comment type="caution">
    <text evidence="9">The sequence shown here is derived from an EMBL/GenBank/DDBJ whole genome shotgun (WGS) entry which is preliminary data.</text>
</comment>
<dbReference type="GO" id="GO:1900376">
    <property type="term" value="P:regulation of secondary metabolite biosynthetic process"/>
    <property type="evidence" value="ECO:0007669"/>
    <property type="project" value="TreeGrafter"/>
</dbReference>
<feature type="binding site" evidence="7">
    <location>
        <position position="125"/>
    </location>
    <ligand>
        <name>Zn(2+)</name>
        <dbReference type="ChEBI" id="CHEBI:29105"/>
    </ligand>
</feature>
<keyword evidence="2" id="KW-0678">Repressor</keyword>
<keyword evidence="3 7" id="KW-0862">Zinc</keyword>
<accession>A0A412FM56</accession>
<dbReference type="Proteomes" id="UP000284178">
    <property type="component" value="Unassembled WGS sequence"/>
</dbReference>
<evidence type="ECO:0000313" key="10">
    <source>
        <dbReference type="Proteomes" id="UP000284178"/>
    </source>
</evidence>
<reference evidence="9 10" key="1">
    <citation type="submission" date="2018-08" db="EMBL/GenBank/DDBJ databases">
        <title>A genome reference for cultivated species of the human gut microbiota.</title>
        <authorList>
            <person name="Zou Y."/>
            <person name="Xue W."/>
            <person name="Luo G."/>
        </authorList>
    </citation>
    <scope>NUCLEOTIDE SEQUENCE [LARGE SCALE GENOMIC DNA]</scope>
    <source>
        <strain evidence="9 10">AF24-29</strain>
    </source>
</reference>
<comment type="cofactor">
    <cofactor evidence="7">
        <name>Zn(2+)</name>
        <dbReference type="ChEBI" id="CHEBI:29105"/>
    </cofactor>
    <text evidence="7">Binds 1 zinc ion per subunit.</text>
</comment>
<comment type="similarity">
    <text evidence="1">Belongs to the Fur family.</text>
</comment>
<evidence type="ECO:0000256" key="2">
    <source>
        <dbReference type="ARBA" id="ARBA00022491"/>
    </source>
</evidence>
<evidence type="ECO:0000256" key="8">
    <source>
        <dbReference type="PIRSR" id="PIRSR602481-2"/>
    </source>
</evidence>
<feature type="binding site" evidence="7">
    <location>
        <position position="122"/>
    </location>
    <ligand>
        <name>Zn(2+)</name>
        <dbReference type="ChEBI" id="CHEBI:29105"/>
    </ligand>
</feature>
<feature type="binding site" evidence="7">
    <location>
        <position position="85"/>
    </location>
    <ligand>
        <name>Zn(2+)</name>
        <dbReference type="ChEBI" id="CHEBI:29105"/>
    </ligand>
</feature>
<dbReference type="Gene3D" id="3.30.1490.190">
    <property type="match status" value="1"/>
</dbReference>
<protein>
    <submittedName>
        <fullName evidence="9">Transcriptional repressor</fullName>
    </submittedName>
</protein>
<evidence type="ECO:0000256" key="5">
    <source>
        <dbReference type="ARBA" id="ARBA00023125"/>
    </source>
</evidence>
<keyword evidence="7" id="KW-0479">Metal-binding</keyword>
<dbReference type="GO" id="GO:0045892">
    <property type="term" value="P:negative regulation of DNA-templated transcription"/>
    <property type="evidence" value="ECO:0007669"/>
    <property type="project" value="TreeGrafter"/>
</dbReference>
<evidence type="ECO:0000256" key="7">
    <source>
        <dbReference type="PIRSR" id="PIRSR602481-1"/>
    </source>
</evidence>
<dbReference type="InterPro" id="IPR036388">
    <property type="entry name" value="WH-like_DNA-bd_sf"/>
</dbReference>
<name>A0A412FM56_9FIRM</name>
<dbReference type="PANTHER" id="PTHR33202:SF7">
    <property type="entry name" value="FERRIC UPTAKE REGULATION PROTEIN"/>
    <property type="match status" value="1"/>
</dbReference>
<keyword evidence="10" id="KW-1185">Reference proteome</keyword>
<dbReference type="Pfam" id="PF01475">
    <property type="entry name" value="FUR"/>
    <property type="match status" value="1"/>
</dbReference>
<proteinExistence type="inferred from homology"/>
<dbReference type="GO" id="GO:0000976">
    <property type="term" value="F:transcription cis-regulatory region binding"/>
    <property type="evidence" value="ECO:0007669"/>
    <property type="project" value="TreeGrafter"/>
</dbReference>
<organism evidence="9 10">
    <name type="scientific">Holdemania filiformis</name>
    <dbReference type="NCBI Taxonomy" id="61171"/>
    <lineage>
        <taxon>Bacteria</taxon>
        <taxon>Bacillati</taxon>
        <taxon>Bacillota</taxon>
        <taxon>Erysipelotrichia</taxon>
        <taxon>Erysipelotrichales</taxon>
        <taxon>Erysipelotrichaceae</taxon>
        <taxon>Holdemania</taxon>
    </lineage>
</organism>
<dbReference type="GO" id="GO:0008270">
    <property type="term" value="F:zinc ion binding"/>
    <property type="evidence" value="ECO:0007669"/>
    <property type="project" value="TreeGrafter"/>
</dbReference>
<feature type="binding site" evidence="8">
    <location>
        <position position="97"/>
    </location>
    <ligand>
        <name>Fe cation</name>
        <dbReference type="ChEBI" id="CHEBI:24875"/>
    </ligand>
</feature>
<dbReference type="AlphaFoldDB" id="A0A412FM56"/>
<evidence type="ECO:0000256" key="4">
    <source>
        <dbReference type="ARBA" id="ARBA00023015"/>
    </source>
</evidence>
<dbReference type="InterPro" id="IPR043135">
    <property type="entry name" value="Fur_C"/>
</dbReference>
<evidence type="ECO:0000256" key="6">
    <source>
        <dbReference type="ARBA" id="ARBA00023163"/>
    </source>
</evidence>